<protein>
    <submittedName>
        <fullName evidence="3">Uncharacterized protein</fullName>
    </submittedName>
</protein>
<feature type="region of interest" description="Disordered" evidence="1">
    <location>
        <begin position="259"/>
        <end position="280"/>
    </location>
</feature>
<keyword evidence="2" id="KW-0472">Membrane</keyword>
<feature type="region of interest" description="Disordered" evidence="1">
    <location>
        <begin position="486"/>
        <end position="511"/>
    </location>
</feature>
<feature type="transmembrane region" description="Helical" evidence="2">
    <location>
        <begin position="345"/>
        <end position="367"/>
    </location>
</feature>
<feature type="region of interest" description="Disordered" evidence="1">
    <location>
        <begin position="1"/>
        <end position="20"/>
    </location>
</feature>
<dbReference type="Proteomes" id="UP000236290">
    <property type="component" value="Unassembled WGS sequence"/>
</dbReference>
<feature type="compositionally biased region" description="Gly residues" evidence="1">
    <location>
        <begin position="307"/>
        <end position="316"/>
    </location>
</feature>
<reference evidence="3 4" key="1">
    <citation type="submission" date="2017-02" db="EMBL/GenBank/DDBJ databases">
        <title>Genomes of Trichoderma spp. with biocontrol activity.</title>
        <authorList>
            <person name="Gardiner D."/>
            <person name="Kazan K."/>
            <person name="Vos C."/>
            <person name="Harvey P."/>
        </authorList>
    </citation>
    <scope>NUCLEOTIDE SEQUENCE [LARGE SCALE GENOMIC DNA]</scope>
    <source>
        <strain evidence="3 4">Tr1</strain>
    </source>
</reference>
<feature type="region of interest" description="Disordered" evidence="1">
    <location>
        <begin position="523"/>
        <end position="561"/>
    </location>
</feature>
<evidence type="ECO:0000313" key="3">
    <source>
        <dbReference type="EMBL" id="PNP54919.1"/>
    </source>
</evidence>
<accession>A0A2K0UAW3</accession>
<feature type="region of interest" description="Disordered" evidence="1">
    <location>
        <begin position="27"/>
        <end position="79"/>
    </location>
</feature>
<feature type="compositionally biased region" description="Low complexity" evidence="1">
    <location>
        <begin position="391"/>
        <end position="400"/>
    </location>
</feature>
<organism evidence="3 4">
    <name type="scientific">Trichoderma harzianum</name>
    <name type="common">Hypocrea lixii</name>
    <dbReference type="NCBI Taxonomy" id="5544"/>
    <lineage>
        <taxon>Eukaryota</taxon>
        <taxon>Fungi</taxon>
        <taxon>Dikarya</taxon>
        <taxon>Ascomycota</taxon>
        <taxon>Pezizomycotina</taxon>
        <taxon>Sordariomycetes</taxon>
        <taxon>Hypocreomycetidae</taxon>
        <taxon>Hypocreales</taxon>
        <taxon>Hypocreaceae</taxon>
        <taxon>Trichoderma</taxon>
    </lineage>
</organism>
<feature type="region of interest" description="Disordered" evidence="1">
    <location>
        <begin position="376"/>
        <end position="412"/>
    </location>
</feature>
<dbReference type="AlphaFoldDB" id="A0A2K0UAW3"/>
<gene>
    <name evidence="3" type="ORF">THARTR1_04608</name>
</gene>
<name>A0A2K0UAW3_TRIHA</name>
<proteinExistence type="predicted"/>
<feature type="compositionally biased region" description="Basic residues" evidence="1">
    <location>
        <begin position="27"/>
        <end position="40"/>
    </location>
</feature>
<comment type="caution">
    <text evidence="3">The sequence shown here is derived from an EMBL/GenBank/DDBJ whole genome shotgun (WGS) entry which is preliminary data.</text>
</comment>
<feature type="compositionally biased region" description="Low complexity" evidence="1">
    <location>
        <begin position="317"/>
        <end position="334"/>
    </location>
</feature>
<feature type="region of interest" description="Disordered" evidence="1">
    <location>
        <begin position="306"/>
        <end position="339"/>
    </location>
</feature>
<dbReference type="EMBL" id="MTYI01000056">
    <property type="protein sequence ID" value="PNP54919.1"/>
    <property type="molecule type" value="Genomic_DNA"/>
</dbReference>
<sequence length="561" mass="56537">MTNRRPSLLQARSGPHAHAHSAYKLGHAHAHGHGQHLHHQYPHDAVAGPRPDDVKLDNAQGPDLDNRAAVPVPDQKPSDVLTPSATSLITRVIQTVSLVQVVDTSGSPIETLTRFAVPNTVVVDKNTGKTISASNPDHTAALAAPGSGPGSSGGISSSTSSTGSQTNATPIAPSSASSSVPSPVPSLGSSSVPSSVLSSAASSASSPASLSPPAHSSPPTAPPAPSLGIGHNGTSIHHSIHHNATNSLFHAESVNNTASSTKFSSRTTRHHTSSTTSEASSSQFTSFSDTFISAATSSFEPAPTDGAFGGVFGGDGAPTASGAAPTPSSSSNSTENALSPQQKQVIGGVVGGLAGAAFFLVLVLLALRYKRRQLNAAQAAGQPTSESRELPPATGAPNGAPSGGNGGGNGGAMTERYGAAALTAAFATLSPKTSSASANSAETGERGFYRVSGRKLPSVLQVGGDGYSDPRSSFMSSTSDWNRGSQAFDPFGGPGARLQLGAPMRPDSGVPVVRSGPARAVVAESNPFADPPRTPPADASVPPMMRQRESPGRGSRFQEGL</sequence>
<evidence type="ECO:0000313" key="4">
    <source>
        <dbReference type="Proteomes" id="UP000236290"/>
    </source>
</evidence>
<feature type="compositionally biased region" description="Polar residues" evidence="1">
    <location>
        <begin position="128"/>
        <end position="137"/>
    </location>
</feature>
<keyword evidence="2" id="KW-0812">Transmembrane</keyword>
<feature type="region of interest" description="Disordered" evidence="1">
    <location>
        <begin position="128"/>
        <end position="238"/>
    </location>
</feature>
<feature type="compositionally biased region" description="Low complexity" evidence="1">
    <location>
        <begin position="154"/>
        <end position="164"/>
    </location>
</feature>
<feature type="compositionally biased region" description="Gly residues" evidence="1">
    <location>
        <begin position="401"/>
        <end position="411"/>
    </location>
</feature>
<evidence type="ECO:0000256" key="1">
    <source>
        <dbReference type="SAM" id="MobiDB-lite"/>
    </source>
</evidence>
<evidence type="ECO:0000256" key="2">
    <source>
        <dbReference type="SAM" id="Phobius"/>
    </source>
</evidence>
<feature type="compositionally biased region" description="Low complexity" evidence="1">
    <location>
        <begin position="172"/>
        <end position="214"/>
    </location>
</feature>
<dbReference type="OrthoDB" id="5421784at2759"/>
<feature type="compositionally biased region" description="Pro residues" evidence="1">
    <location>
        <begin position="215"/>
        <end position="225"/>
    </location>
</feature>
<keyword evidence="2" id="KW-1133">Transmembrane helix</keyword>